<feature type="transmembrane region" description="Helical" evidence="1">
    <location>
        <begin position="32"/>
        <end position="53"/>
    </location>
</feature>
<keyword evidence="3" id="KW-1185">Reference proteome</keyword>
<proteinExistence type="predicted"/>
<evidence type="ECO:0000256" key="1">
    <source>
        <dbReference type="SAM" id="Phobius"/>
    </source>
</evidence>
<keyword evidence="1" id="KW-0472">Membrane</keyword>
<dbReference type="EMBL" id="JAUSVP010000015">
    <property type="protein sequence ID" value="MDQ0449584.1"/>
    <property type="molecule type" value="Genomic_DNA"/>
</dbReference>
<organism evidence="2 3">
    <name type="scientific">Methylobacterium aerolatum</name>
    <dbReference type="NCBI Taxonomy" id="418708"/>
    <lineage>
        <taxon>Bacteria</taxon>
        <taxon>Pseudomonadati</taxon>
        <taxon>Pseudomonadota</taxon>
        <taxon>Alphaproteobacteria</taxon>
        <taxon>Hyphomicrobiales</taxon>
        <taxon>Methylobacteriaceae</taxon>
        <taxon>Methylobacterium</taxon>
    </lineage>
</organism>
<evidence type="ECO:0000313" key="3">
    <source>
        <dbReference type="Proteomes" id="UP001231124"/>
    </source>
</evidence>
<dbReference type="Pfam" id="PF04964">
    <property type="entry name" value="Flp_Fap"/>
    <property type="match status" value="1"/>
</dbReference>
<dbReference type="Proteomes" id="UP001231124">
    <property type="component" value="Unassembled WGS sequence"/>
</dbReference>
<comment type="caution">
    <text evidence="2">The sequence shown here is derived from an EMBL/GenBank/DDBJ whole genome shotgun (WGS) entry which is preliminary data.</text>
</comment>
<name>A0ABU0I4Q5_9HYPH</name>
<sequence>MSERIRDTAAPSVTGMLRTARRFLGDMRGATAIEYAMIGGLIFAVIAGSLKVYGSRMSDVYGQIGSAMAQVN</sequence>
<dbReference type="RefSeq" id="WP_238208357.1">
    <property type="nucleotide sequence ID" value="NZ_BPQE01000050.1"/>
</dbReference>
<protein>
    <submittedName>
        <fullName evidence="2">Flp pilus assembly pilin Flp</fullName>
    </submittedName>
</protein>
<dbReference type="InterPro" id="IPR007047">
    <property type="entry name" value="Flp_Fap"/>
</dbReference>
<evidence type="ECO:0000313" key="2">
    <source>
        <dbReference type="EMBL" id="MDQ0449584.1"/>
    </source>
</evidence>
<accession>A0ABU0I4Q5</accession>
<reference evidence="2 3" key="1">
    <citation type="submission" date="2023-07" db="EMBL/GenBank/DDBJ databases">
        <title>Genomic Encyclopedia of Type Strains, Phase IV (KMG-IV): sequencing the most valuable type-strain genomes for metagenomic binning, comparative biology and taxonomic classification.</title>
        <authorList>
            <person name="Goeker M."/>
        </authorList>
    </citation>
    <scope>NUCLEOTIDE SEQUENCE [LARGE SCALE GENOMIC DNA]</scope>
    <source>
        <strain evidence="2 3">DSM 19013</strain>
    </source>
</reference>
<keyword evidence="1" id="KW-1133">Transmembrane helix</keyword>
<gene>
    <name evidence="2" type="ORF">QO012_004103</name>
</gene>
<keyword evidence="1" id="KW-0812">Transmembrane</keyword>